<name>A0ABV7L224_9PROT</name>
<dbReference type="PANTHER" id="PTHR48109">
    <property type="entry name" value="DIHYDROOROTATE DEHYDROGENASE (QUINONE), MITOCHONDRIAL-RELATED"/>
    <property type="match status" value="1"/>
</dbReference>
<gene>
    <name evidence="17" type="ORF">ACFOGJ_15825</name>
</gene>
<dbReference type="InterPro" id="IPR005720">
    <property type="entry name" value="Dihydroorotate_DH_cat"/>
</dbReference>
<evidence type="ECO:0000313" key="18">
    <source>
        <dbReference type="Proteomes" id="UP001595528"/>
    </source>
</evidence>
<sequence length="362" mass="37561">MDLFPLLRPLLAALPPETAHALTLPLIARLPPHRAVPGRADPILAQRIWGLDFANPLGTAAGLDKHAQACDGVFGLGLGFAEAGGVTPEPQPGNPKPRVFRLAADAALINRIGFASVGREVFARRLARRGRHGPLGVNLGKNKTSESAARDYALCARAVAADADFLVINISSPNTAGLRESMQSADAVAEAVAAVRNAVAESELGGRRVPILVKVSPDLTAADEAAIVEAVQATRPDGLVVGNTTRRRPPELRSPHATEEGGLSGAPLFAQSTTLLARLRLQLGPDLPLIGCGGVASGADAYAKIRAGACLVQLYTALTYRGPALVPAILLDLAARLRADGHARICDAIGRDAAAIARGETL</sequence>
<dbReference type="Proteomes" id="UP001595528">
    <property type="component" value="Unassembled WGS sequence"/>
</dbReference>
<dbReference type="PROSITE" id="PS00912">
    <property type="entry name" value="DHODEHASE_2"/>
    <property type="match status" value="1"/>
</dbReference>
<evidence type="ECO:0000256" key="14">
    <source>
        <dbReference type="NCBIfam" id="TIGR01036"/>
    </source>
</evidence>
<dbReference type="Pfam" id="PF01180">
    <property type="entry name" value="DHO_dh"/>
    <property type="match status" value="1"/>
</dbReference>
<keyword evidence="10" id="KW-0665">Pyrimidine biosynthesis</keyword>
<dbReference type="SUPFAM" id="SSF51395">
    <property type="entry name" value="FMN-linked oxidoreductases"/>
    <property type="match status" value="1"/>
</dbReference>
<keyword evidence="18" id="KW-1185">Reference proteome</keyword>
<evidence type="ECO:0000256" key="9">
    <source>
        <dbReference type="ARBA" id="ARBA00022643"/>
    </source>
</evidence>
<dbReference type="NCBIfam" id="TIGR01036">
    <property type="entry name" value="pyrD_sub2"/>
    <property type="match status" value="1"/>
</dbReference>
<dbReference type="EMBL" id="JBHRTR010000028">
    <property type="protein sequence ID" value="MFC3228713.1"/>
    <property type="molecule type" value="Genomic_DNA"/>
</dbReference>
<organism evidence="17 18">
    <name type="scientific">Marinibaculum pumilum</name>
    <dbReference type="NCBI Taxonomy" id="1766165"/>
    <lineage>
        <taxon>Bacteria</taxon>
        <taxon>Pseudomonadati</taxon>
        <taxon>Pseudomonadota</taxon>
        <taxon>Alphaproteobacteria</taxon>
        <taxon>Rhodospirillales</taxon>
        <taxon>Rhodospirillaceae</taxon>
        <taxon>Marinibaculum</taxon>
    </lineage>
</organism>
<keyword evidence="11 17" id="KW-0560">Oxidoreductase</keyword>
<dbReference type="PROSITE" id="PS00911">
    <property type="entry name" value="DHODEHASE_1"/>
    <property type="match status" value="1"/>
</dbReference>
<dbReference type="NCBIfam" id="NF003645">
    <property type="entry name" value="PRK05286.1-2"/>
    <property type="match status" value="1"/>
</dbReference>
<dbReference type="InterPro" id="IPR013785">
    <property type="entry name" value="Aldolase_TIM"/>
</dbReference>
<evidence type="ECO:0000256" key="3">
    <source>
        <dbReference type="ARBA" id="ARBA00004370"/>
    </source>
</evidence>
<keyword evidence="9" id="KW-0288">FMN</keyword>
<evidence type="ECO:0000256" key="13">
    <source>
        <dbReference type="ARBA" id="ARBA00048639"/>
    </source>
</evidence>
<keyword evidence="12" id="KW-0472">Membrane</keyword>
<comment type="pathway">
    <text evidence="4">Pyrimidine metabolism; UMP biosynthesis via de novo pathway; orotate from (S)-dihydroorotate (quinone route): step 1/1.</text>
</comment>
<comment type="catalytic activity">
    <reaction evidence="13">
        <text>(S)-dihydroorotate + a quinone = orotate + a quinol</text>
        <dbReference type="Rhea" id="RHEA:30187"/>
        <dbReference type="ChEBI" id="CHEBI:24646"/>
        <dbReference type="ChEBI" id="CHEBI:30839"/>
        <dbReference type="ChEBI" id="CHEBI:30864"/>
        <dbReference type="ChEBI" id="CHEBI:132124"/>
        <dbReference type="EC" id="1.3.5.2"/>
    </reaction>
</comment>
<dbReference type="EC" id="1.3.5.2" evidence="6 14"/>
<dbReference type="InterPro" id="IPR050074">
    <property type="entry name" value="DHO_dehydrogenase"/>
</dbReference>
<comment type="function">
    <text evidence="2">Catalyzes the conversion of dihydroorotate to orotate with quinone as electron acceptor.</text>
</comment>
<dbReference type="InterPro" id="IPR001295">
    <property type="entry name" value="Dihydroorotate_DH_CS"/>
</dbReference>
<evidence type="ECO:0000256" key="8">
    <source>
        <dbReference type="ARBA" id="ARBA00022630"/>
    </source>
</evidence>
<dbReference type="Gene3D" id="3.20.20.70">
    <property type="entry name" value="Aldolase class I"/>
    <property type="match status" value="1"/>
</dbReference>
<reference evidence="18" key="1">
    <citation type="journal article" date="2019" name="Int. J. Syst. Evol. Microbiol.">
        <title>The Global Catalogue of Microorganisms (GCM) 10K type strain sequencing project: providing services to taxonomists for standard genome sequencing and annotation.</title>
        <authorList>
            <consortium name="The Broad Institute Genomics Platform"/>
            <consortium name="The Broad Institute Genome Sequencing Center for Infectious Disease"/>
            <person name="Wu L."/>
            <person name="Ma J."/>
        </authorList>
    </citation>
    <scope>NUCLEOTIDE SEQUENCE [LARGE SCALE GENOMIC DNA]</scope>
    <source>
        <strain evidence="18">KCTC 42964</strain>
    </source>
</reference>
<evidence type="ECO:0000256" key="5">
    <source>
        <dbReference type="ARBA" id="ARBA00005359"/>
    </source>
</evidence>
<evidence type="ECO:0000256" key="7">
    <source>
        <dbReference type="ARBA" id="ARBA00018366"/>
    </source>
</evidence>
<evidence type="ECO:0000256" key="1">
    <source>
        <dbReference type="ARBA" id="ARBA00001917"/>
    </source>
</evidence>
<evidence type="ECO:0000256" key="10">
    <source>
        <dbReference type="ARBA" id="ARBA00022975"/>
    </source>
</evidence>
<dbReference type="GO" id="GO:0106430">
    <property type="term" value="F:dihydroorotate dehydrogenase (quinone) activity"/>
    <property type="evidence" value="ECO:0007669"/>
    <property type="project" value="UniProtKB-EC"/>
</dbReference>
<keyword evidence="8" id="KW-0285">Flavoprotein</keyword>
<evidence type="ECO:0000256" key="11">
    <source>
        <dbReference type="ARBA" id="ARBA00023002"/>
    </source>
</evidence>
<evidence type="ECO:0000256" key="15">
    <source>
        <dbReference type="SAM" id="MobiDB-lite"/>
    </source>
</evidence>
<comment type="caution">
    <text evidence="17">The sequence shown here is derived from an EMBL/GenBank/DDBJ whole genome shotgun (WGS) entry which is preliminary data.</text>
</comment>
<dbReference type="RefSeq" id="WP_379902096.1">
    <property type="nucleotide sequence ID" value="NZ_JBHRTR010000028.1"/>
</dbReference>
<evidence type="ECO:0000259" key="16">
    <source>
        <dbReference type="Pfam" id="PF01180"/>
    </source>
</evidence>
<evidence type="ECO:0000256" key="2">
    <source>
        <dbReference type="ARBA" id="ARBA00003125"/>
    </source>
</evidence>
<dbReference type="CDD" id="cd04738">
    <property type="entry name" value="DHOD_2_like"/>
    <property type="match status" value="1"/>
</dbReference>
<dbReference type="PANTHER" id="PTHR48109:SF4">
    <property type="entry name" value="DIHYDROOROTATE DEHYDROGENASE (QUINONE), MITOCHONDRIAL"/>
    <property type="match status" value="1"/>
</dbReference>
<evidence type="ECO:0000313" key="17">
    <source>
        <dbReference type="EMBL" id="MFC3228713.1"/>
    </source>
</evidence>
<evidence type="ECO:0000256" key="6">
    <source>
        <dbReference type="ARBA" id="ARBA00012791"/>
    </source>
</evidence>
<dbReference type="InterPro" id="IPR005719">
    <property type="entry name" value="Dihydroorotate_DH_2"/>
</dbReference>
<feature type="compositionally biased region" description="Basic and acidic residues" evidence="15">
    <location>
        <begin position="248"/>
        <end position="259"/>
    </location>
</feature>
<evidence type="ECO:0000256" key="4">
    <source>
        <dbReference type="ARBA" id="ARBA00005161"/>
    </source>
</evidence>
<dbReference type="NCBIfam" id="NF003652">
    <property type="entry name" value="PRK05286.2-5"/>
    <property type="match status" value="1"/>
</dbReference>
<evidence type="ECO:0000256" key="12">
    <source>
        <dbReference type="ARBA" id="ARBA00023136"/>
    </source>
</evidence>
<proteinExistence type="inferred from homology"/>
<feature type="region of interest" description="Disordered" evidence="15">
    <location>
        <begin position="240"/>
        <end position="264"/>
    </location>
</feature>
<comment type="subcellular location">
    <subcellularLocation>
        <location evidence="3">Membrane</location>
    </subcellularLocation>
</comment>
<comment type="similarity">
    <text evidence="5">Belongs to the dihydroorotate dehydrogenase family. Type 2 subfamily.</text>
</comment>
<feature type="domain" description="Dihydroorotate dehydrogenase catalytic" evidence="16">
    <location>
        <begin position="44"/>
        <end position="337"/>
    </location>
</feature>
<protein>
    <recommendedName>
        <fullName evidence="7 14">Dihydroorotate dehydrogenase (quinone)</fullName>
        <ecNumber evidence="6 14">1.3.5.2</ecNumber>
    </recommendedName>
</protein>
<accession>A0ABV7L224</accession>
<comment type="cofactor">
    <cofactor evidence="1">
        <name>FMN</name>
        <dbReference type="ChEBI" id="CHEBI:58210"/>
    </cofactor>
</comment>